<gene>
    <name evidence="2" type="ORF">AHMF7605_06210</name>
</gene>
<dbReference type="Proteomes" id="UP000240357">
    <property type="component" value="Unassembled WGS sequence"/>
</dbReference>
<comment type="caution">
    <text evidence="2">The sequence shown here is derived from an EMBL/GenBank/DDBJ whole genome shotgun (WGS) entry which is preliminary data.</text>
</comment>
<proteinExistence type="predicted"/>
<sequence>MKKSILLFSTVFFLLTHTYAQQGSTQTASLSPLQLIFPNQPGWNVVKEGQSLQFEVKAVGGTGTRFLYSLTSGRMEEMYFDTLGHFSWTPSFDFVDRLAKDRTVQLLFEARNEKDERVKQVIDLKVEHVNQPPSMGELKPFYVKYDVTNTYTIESSAIKDGDNDPVVFVPIESSMPEGAKLSAQGEFTWKPSTNQFNRLRSNPLVIEFYVEDQPGKARTKGQFRMEVTQQDLPPSILVIPSEKRFRFKEDATLNLKLQLNDPNGEGDITTFSFRSESSLVPNSALVKNSPSQYEFIWRPGYDFVKDPLDSISFNLTFFAIDKANKQQERTVTFSILNAVNEAESDRKLYQEYRSSLVRTWDLIEQLKVAENDLKRKYNKARKGKKARSLTSATLGAGTGISPLVIEVPNTTEKITTIGGTLVMTIGTLEATEVIGRSTKDLVERLNYIMEKRNELQTKGDIFARKYGLKSSRRRPEFINDRDELVALLSLRGLVALELDSSWQNKNKATNENIAKTFKDFNPE</sequence>
<protein>
    <recommendedName>
        <fullName evidence="4">Cadherin domain-containing protein</fullName>
    </recommendedName>
</protein>
<organism evidence="2 3">
    <name type="scientific">Adhaeribacter arboris</name>
    <dbReference type="NCBI Taxonomy" id="2072846"/>
    <lineage>
        <taxon>Bacteria</taxon>
        <taxon>Pseudomonadati</taxon>
        <taxon>Bacteroidota</taxon>
        <taxon>Cytophagia</taxon>
        <taxon>Cytophagales</taxon>
        <taxon>Hymenobacteraceae</taxon>
        <taxon>Adhaeribacter</taxon>
    </lineage>
</organism>
<dbReference type="OrthoDB" id="844454at2"/>
<reference evidence="2 3" key="1">
    <citation type="submission" date="2018-03" db="EMBL/GenBank/DDBJ databases">
        <title>Adhaeribacter sp. HMF7605 Genome sequencing and assembly.</title>
        <authorList>
            <person name="Kang H."/>
            <person name="Kang J."/>
            <person name="Cha I."/>
            <person name="Kim H."/>
            <person name="Joh K."/>
        </authorList>
    </citation>
    <scope>NUCLEOTIDE SEQUENCE [LARGE SCALE GENOMIC DNA]</scope>
    <source>
        <strain evidence="2 3">HMF7605</strain>
    </source>
</reference>
<evidence type="ECO:0008006" key="4">
    <source>
        <dbReference type="Google" id="ProtNLM"/>
    </source>
</evidence>
<dbReference type="RefSeq" id="WP_106927494.1">
    <property type="nucleotide sequence ID" value="NZ_PYFT01000001.1"/>
</dbReference>
<dbReference type="EMBL" id="PYFT01000001">
    <property type="protein sequence ID" value="PSR53152.1"/>
    <property type="molecule type" value="Genomic_DNA"/>
</dbReference>
<keyword evidence="1" id="KW-0732">Signal</keyword>
<evidence type="ECO:0000256" key="1">
    <source>
        <dbReference type="SAM" id="SignalP"/>
    </source>
</evidence>
<feature type="chain" id="PRO_5015479548" description="Cadherin domain-containing protein" evidence="1">
    <location>
        <begin position="21"/>
        <end position="523"/>
    </location>
</feature>
<name>A0A2T2YCA4_9BACT</name>
<feature type="signal peptide" evidence="1">
    <location>
        <begin position="1"/>
        <end position="20"/>
    </location>
</feature>
<keyword evidence="3" id="KW-1185">Reference proteome</keyword>
<evidence type="ECO:0000313" key="3">
    <source>
        <dbReference type="Proteomes" id="UP000240357"/>
    </source>
</evidence>
<dbReference type="AlphaFoldDB" id="A0A2T2YCA4"/>
<evidence type="ECO:0000313" key="2">
    <source>
        <dbReference type="EMBL" id="PSR53152.1"/>
    </source>
</evidence>
<accession>A0A2T2YCA4</accession>